<accession>A0ABS2TEH3</accession>
<dbReference type="InterPro" id="IPR036188">
    <property type="entry name" value="FAD/NAD-bd_sf"/>
</dbReference>
<dbReference type="EMBL" id="JAFFJS010000002">
    <property type="protein sequence ID" value="MBM9433058.1"/>
    <property type="molecule type" value="Genomic_DNA"/>
</dbReference>
<comment type="similarity">
    <text evidence="4">Belongs to the carotenoid/retinoid oxidoreductase family.</text>
</comment>
<dbReference type="InterPro" id="IPR002937">
    <property type="entry name" value="Amino_oxidase"/>
</dbReference>
<dbReference type="NCBIfam" id="TIGR02734">
    <property type="entry name" value="crtI_fam"/>
    <property type="match status" value="1"/>
</dbReference>
<evidence type="ECO:0000256" key="4">
    <source>
        <dbReference type="RuleBase" id="RU362075"/>
    </source>
</evidence>
<evidence type="ECO:0000259" key="6">
    <source>
        <dbReference type="Pfam" id="PF01593"/>
    </source>
</evidence>
<feature type="domain" description="Amine oxidase" evidence="6">
    <location>
        <begin position="10"/>
        <end position="505"/>
    </location>
</feature>
<gene>
    <name evidence="7" type="primary">crtI</name>
    <name evidence="7" type="ORF">JVW63_05005</name>
</gene>
<dbReference type="SUPFAM" id="SSF51905">
    <property type="entry name" value="FAD/NAD(P)-binding domain"/>
    <property type="match status" value="1"/>
</dbReference>
<keyword evidence="8" id="KW-1185">Reference proteome</keyword>
<dbReference type="PRINTS" id="PR00419">
    <property type="entry name" value="ADXRDTASE"/>
</dbReference>
<evidence type="ECO:0000256" key="3">
    <source>
        <dbReference type="ARBA" id="ARBA00023002"/>
    </source>
</evidence>
<dbReference type="Proteomes" id="UP000705983">
    <property type="component" value="Unassembled WGS sequence"/>
</dbReference>
<dbReference type="RefSeq" id="WP_187996375.1">
    <property type="nucleotide sequence ID" value="NZ_JACEXG010000002.1"/>
</dbReference>
<evidence type="ECO:0000313" key="8">
    <source>
        <dbReference type="Proteomes" id="UP000705983"/>
    </source>
</evidence>
<sequence length="524" mass="56229">MKVAIIGAGIAGLATAALLSADGHEVNVFEQRENVGGRAGSIAADGFRFDTGPSWYLMPDVFDHFFELFGTSAEKELDLRVLDPAYRVFYEEGEPLDIARDFDSNVATFDSVEAGAGRKLADYVGSAQEAYDLALKHFLYTNFTDPTNLLVSDVIGNLPKLAPLLTQSLETFVGKRFSDNRLRQILGYPAVFLGSSPERTPSLYHLMSALDLTGGVMYPQGGFTALIDAIHRLATSSGATVTTGASVTSILTDPLPASSPRRVRGRRARAAGLVWRDGEGIKHRHEADLVVGAGDLFHGETKLLPPSLQTFPASWWDKRESGPGAVLVLLGVRGQLPEMPHHSLFFTTDWRENFDAIREGRMLSPASAYVCKPSETDPSVAPEGHENLFILIPVPAAPAIGRGGADGAGDSVIERAADDAIAQISAWANIPDLAERIVVRRTIGPGDFAADLSAWRGGMLGPAHTLGQSAMFRAGNRSRRVDGLYYAGSSTIPGIGLPMCLISAELVLKHVRGDRSPNPVERLG</sequence>
<dbReference type="Gene3D" id="3.50.50.60">
    <property type="entry name" value="FAD/NAD(P)-binding domain"/>
    <property type="match status" value="2"/>
</dbReference>
<keyword evidence="2 4" id="KW-0125">Carotenoid biosynthesis</keyword>
<dbReference type="PANTHER" id="PTHR43734">
    <property type="entry name" value="PHYTOENE DESATURASE"/>
    <property type="match status" value="1"/>
</dbReference>
<protein>
    <submittedName>
        <fullName evidence="7">Phytoene desaturase</fullName>
    </submittedName>
</protein>
<comment type="pathway">
    <text evidence="1 4">Carotenoid biosynthesis.</text>
</comment>
<evidence type="ECO:0000313" key="7">
    <source>
        <dbReference type="EMBL" id="MBM9433058.1"/>
    </source>
</evidence>
<organism evidence="7 8">
    <name type="scientific">Flaviflexus equikiangi</name>
    <dbReference type="NCBI Taxonomy" id="2758573"/>
    <lineage>
        <taxon>Bacteria</taxon>
        <taxon>Bacillati</taxon>
        <taxon>Actinomycetota</taxon>
        <taxon>Actinomycetes</taxon>
        <taxon>Actinomycetales</taxon>
        <taxon>Actinomycetaceae</taxon>
        <taxon>Flaviflexus</taxon>
    </lineage>
</organism>
<comment type="caution">
    <text evidence="7">The sequence shown here is derived from an EMBL/GenBank/DDBJ whole genome shotgun (WGS) entry which is preliminary data.</text>
</comment>
<evidence type="ECO:0000256" key="5">
    <source>
        <dbReference type="SAM" id="SignalP"/>
    </source>
</evidence>
<feature type="chain" id="PRO_5046897079" evidence="5">
    <location>
        <begin position="17"/>
        <end position="524"/>
    </location>
</feature>
<evidence type="ECO:0000256" key="2">
    <source>
        <dbReference type="ARBA" id="ARBA00022746"/>
    </source>
</evidence>
<keyword evidence="3 4" id="KW-0560">Oxidoreductase</keyword>
<name>A0ABS2TEH3_9ACTO</name>
<reference evidence="8" key="1">
    <citation type="submission" date="2021-02" db="EMBL/GenBank/DDBJ databases">
        <title>Leucobacter sp. CX169.</title>
        <authorList>
            <person name="Cheng Y."/>
        </authorList>
    </citation>
    <scope>NUCLEOTIDE SEQUENCE [LARGE SCALE GENOMIC DNA]</scope>
    <source>
        <strain evidence="8">JY899</strain>
    </source>
</reference>
<evidence type="ECO:0000256" key="1">
    <source>
        <dbReference type="ARBA" id="ARBA00004829"/>
    </source>
</evidence>
<feature type="signal peptide" evidence="5">
    <location>
        <begin position="1"/>
        <end position="16"/>
    </location>
</feature>
<keyword evidence="5" id="KW-0732">Signal</keyword>
<dbReference type="Pfam" id="PF01593">
    <property type="entry name" value="Amino_oxidase"/>
    <property type="match status" value="1"/>
</dbReference>
<proteinExistence type="inferred from homology"/>
<dbReference type="InterPro" id="IPR014105">
    <property type="entry name" value="Carotenoid/retinoid_OxRdtase"/>
</dbReference>
<dbReference type="PANTHER" id="PTHR43734:SF1">
    <property type="entry name" value="PHYTOENE DESATURASE"/>
    <property type="match status" value="1"/>
</dbReference>